<protein>
    <recommendedName>
        <fullName evidence="4">Phage tail lysozyme domain-containing protein</fullName>
    </recommendedName>
</protein>
<gene>
    <name evidence="2" type="ORF">A1019T_01793</name>
</gene>
<reference evidence="3" key="1">
    <citation type="submission" date="2017-02" db="EMBL/GenBank/DDBJ databases">
        <authorList>
            <person name="Mornico D."/>
        </authorList>
    </citation>
    <scope>NUCLEOTIDE SEQUENCE [LARGE SCALE GENOMIC DNA]</scope>
</reference>
<dbReference type="Gene3D" id="1.10.530.10">
    <property type="match status" value="1"/>
</dbReference>
<accession>A0A1R4EH47</accession>
<proteinExistence type="predicted"/>
<evidence type="ECO:0000313" key="2">
    <source>
        <dbReference type="EMBL" id="SJM37808.1"/>
    </source>
</evidence>
<dbReference type="AlphaFoldDB" id="A0A1R4EH47"/>
<sequence length="310" mass="34207">MAAYKGSKLPDGTPLNVAVYKAYRNAGLSHNQALAVTAEVGRENSFSAGTLFGNHTDPAATKGGKPIRNLGMLSWNQGRDKMLEDYLVKNGVMKNGVMAQNQANLNAQAAFSVREMKSPRYAGKLKNFWNNPNANPDVYARELGKHYIVWAYGQDTIKAKGGGRTAFDWRKHDNRRRGHLNTLAGMLGGKTNYQAQAQQPTFQAPSFRPASELKVAKPTFTAPSWQSPEALKGAPVAPSFNPPKWQTGGDINPPSDIQPTGFKPPEWNSEPLEQEFKAPAFKPPEFMPPEQLQTVQQTAMPELEPQEWQT</sequence>
<dbReference type="OrthoDB" id="6660684at2"/>
<keyword evidence="3" id="KW-1185">Reference proteome</keyword>
<dbReference type="RefSeq" id="WP_077449192.1">
    <property type="nucleotide sequence ID" value="NZ_FUGD01000107.1"/>
</dbReference>
<feature type="region of interest" description="Disordered" evidence="1">
    <location>
        <begin position="221"/>
        <end position="310"/>
    </location>
</feature>
<organism evidence="2 3">
    <name type="scientific">Psychrobacter pasteurii</name>
    <dbReference type="NCBI Taxonomy" id="1945520"/>
    <lineage>
        <taxon>Bacteria</taxon>
        <taxon>Pseudomonadati</taxon>
        <taxon>Pseudomonadota</taxon>
        <taxon>Gammaproteobacteria</taxon>
        <taxon>Moraxellales</taxon>
        <taxon>Moraxellaceae</taxon>
        <taxon>Psychrobacter</taxon>
    </lineage>
</organism>
<dbReference type="EMBL" id="FUGD01000107">
    <property type="protein sequence ID" value="SJM37808.1"/>
    <property type="molecule type" value="Genomic_DNA"/>
</dbReference>
<evidence type="ECO:0008006" key="4">
    <source>
        <dbReference type="Google" id="ProtNLM"/>
    </source>
</evidence>
<evidence type="ECO:0000313" key="3">
    <source>
        <dbReference type="Proteomes" id="UP000188169"/>
    </source>
</evidence>
<dbReference type="STRING" id="1945520.A1019T_01793"/>
<name>A0A1R4EH47_9GAMM</name>
<evidence type="ECO:0000256" key="1">
    <source>
        <dbReference type="SAM" id="MobiDB-lite"/>
    </source>
</evidence>
<dbReference type="Proteomes" id="UP000188169">
    <property type="component" value="Unassembled WGS sequence"/>
</dbReference>